<gene>
    <name evidence="1" type="ORF">GCM10012286_01590</name>
</gene>
<name>A0ABQ2LJS6_9ACTN</name>
<evidence type="ECO:0000313" key="1">
    <source>
        <dbReference type="EMBL" id="GGO33678.1"/>
    </source>
</evidence>
<dbReference type="EMBL" id="BMNG01000001">
    <property type="protein sequence ID" value="GGO33678.1"/>
    <property type="molecule type" value="Genomic_DNA"/>
</dbReference>
<evidence type="ECO:0008006" key="3">
    <source>
        <dbReference type="Google" id="ProtNLM"/>
    </source>
</evidence>
<proteinExistence type="predicted"/>
<accession>A0ABQ2LJS6</accession>
<comment type="caution">
    <text evidence="1">The sequence shown here is derived from an EMBL/GenBank/DDBJ whole genome shotgun (WGS) entry which is preliminary data.</text>
</comment>
<dbReference type="Proteomes" id="UP000656881">
    <property type="component" value="Unassembled WGS sequence"/>
</dbReference>
<evidence type="ECO:0000313" key="2">
    <source>
        <dbReference type="Proteomes" id="UP000656881"/>
    </source>
</evidence>
<organism evidence="1 2">
    <name type="scientific">Streptomyces lasiicapitis</name>
    <dbReference type="NCBI Taxonomy" id="1923961"/>
    <lineage>
        <taxon>Bacteria</taxon>
        <taxon>Bacillati</taxon>
        <taxon>Actinomycetota</taxon>
        <taxon>Actinomycetes</taxon>
        <taxon>Kitasatosporales</taxon>
        <taxon>Streptomycetaceae</taxon>
        <taxon>Streptomyces</taxon>
    </lineage>
</organism>
<keyword evidence="2" id="KW-1185">Reference proteome</keyword>
<sequence>MGCFGRMRRHTPPELIIPAEIRRPARARSPAPRRCRAFGGTHEGLVQTDRMRIELTTEPGDPDRPNEDYASVALPASGQGGSLVLLDGVTPPSGDAGCLHSVPWFTARLGGALGELSVSRRDMTLPEILAAAIGRTADTHRDTCDLSHPRTPQATVVLARWDAERVEHLVLSDSALLVAGPGVGVGVAPDGGVEAILDRRLDELPPAVGELRDAVRALPRGSAERQAEGRRYAAAVEALRNAEGGFFTAAADPSAAARAVTGAHPRSAVTALAALTDGAGRWVETFREGDWADCFALLRKGGPQGLVDRVRELERADPDGTSFPRGKRHDDAAVVYAEL</sequence>
<protein>
    <recommendedName>
        <fullName evidence="3">Protein phosphatase 2C domain-containing protein</fullName>
    </recommendedName>
</protein>
<reference evidence="2" key="1">
    <citation type="journal article" date="2019" name="Int. J. Syst. Evol. Microbiol.">
        <title>The Global Catalogue of Microorganisms (GCM) 10K type strain sequencing project: providing services to taxonomists for standard genome sequencing and annotation.</title>
        <authorList>
            <consortium name="The Broad Institute Genomics Platform"/>
            <consortium name="The Broad Institute Genome Sequencing Center for Infectious Disease"/>
            <person name="Wu L."/>
            <person name="Ma J."/>
        </authorList>
    </citation>
    <scope>NUCLEOTIDE SEQUENCE [LARGE SCALE GENOMIC DNA]</scope>
    <source>
        <strain evidence="2">CGMCC 4.7349</strain>
    </source>
</reference>